<evidence type="ECO:0000313" key="4">
    <source>
        <dbReference type="WBParaSite" id="PSAMB.scaffold7987size6795.g30813.t1"/>
    </source>
</evidence>
<dbReference type="SUPFAM" id="SSF50998">
    <property type="entry name" value="Quinoprotein alcohol dehydrogenase-like"/>
    <property type="match status" value="1"/>
</dbReference>
<proteinExistence type="predicted"/>
<name>A0A914XF36_9BILA</name>
<dbReference type="Proteomes" id="UP000887566">
    <property type="component" value="Unplaced"/>
</dbReference>
<evidence type="ECO:0000259" key="2">
    <source>
        <dbReference type="Pfam" id="PF24817"/>
    </source>
</evidence>
<protein>
    <submittedName>
        <fullName evidence="4">Minichromosome loss protein Mcl1 middle region domain-containing protein</fullName>
    </submittedName>
</protein>
<dbReference type="GO" id="GO:0000278">
    <property type="term" value="P:mitotic cell cycle"/>
    <property type="evidence" value="ECO:0007669"/>
    <property type="project" value="TreeGrafter"/>
</dbReference>
<dbReference type="GO" id="GO:0006261">
    <property type="term" value="P:DNA-templated DNA replication"/>
    <property type="evidence" value="ECO:0007669"/>
    <property type="project" value="TreeGrafter"/>
</dbReference>
<dbReference type="WBParaSite" id="PSAMB.scaffold7987size6795.g30813.t1">
    <property type="protein sequence ID" value="PSAMB.scaffold7987size6795.g30813.t1"/>
    <property type="gene ID" value="PSAMB.scaffold7987size6795.g30813"/>
</dbReference>
<dbReference type="InterPro" id="IPR015943">
    <property type="entry name" value="WD40/YVTN_repeat-like_dom_sf"/>
</dbReference>
<evidence type="ECO:0000313" key="3">
    <source>
        <dbReference type="Proteomes" id="UP000887566"/>
    </source>
</evidence>
<organism evidence="3 4">
    <name type="scientific">Plectus sambesii</name>
    <dbReference type="NCBI Taxonomy" id="2011161"/>
    <lineage>
        <taxon>Eukaryota</taxon>
        <taxon>Metazoa</taxon>
        <taxon>Ecdysozoa</taxon>
        <taxon>Nematoda</taxon>
        <taxon>Chromadorea</taxon>
        <taxon>Plectida</taxon>
        <taxon>Plectina</taxon>
        <taxon>Plectoidea</taxon>
        <taxon>Plectidae</taxon>
        <taxon>Plectus</taxon>
    </lineage>
</organism>
<dbReference type="InterPro" id="IPR057646">
    <property type="entry name" value="WD40_WDHD1_1st"/>
</dbReference>
<sequence length="505" mass="55494">MPRPEFSEARFLHSAGFIQLCRDAAAESSDKRFLSCGTDGDVWVWDTASSLEEGDDVDHKRISDRTHHAIAWHGADIYIGHTAIDFATNIEKQVVGRMTFPDFTSESPIANFSLDVSTLDVSKSGRLVAAGATDFTIKCIDRTDVNEYKRFECEGPILCVVIDPKEEFLASSSTDGFFRIWALTGDVSDGRQSVKAIKLLPHFGDLDIKKTRAQMCWTKDGSFVAVPCAGKVVLIERATWAQKRTFTVQALANETFSISTLSSCGQYLAASTLEGHICVWDINSGQLLSSSHYRRDGQAKTISSMTWHPAIKDQLVFCDIDEHMCSLMHCLSSSDVPEAASHRASLLEEDDDIDDFIGQPLRKRSALLDDDEDSKASADLGAIKARFGFSQDGVQLPVDFSGQSTRPSAVSSLLAPAWRPPTLPKAFVSGSTPTNLSQRYLKWNDVGVIRMFNTDDESSIEIEFHDVSIHPAIAIDNSDTNYTIGDMSAEAVVLAAPGIIEEKCR</sequence>
<dbReference type="GO" id="GO:0003682">
    <property type="term" value="F:chromatin binding"/>
    <property type="evidence" value="ECO:0007669"/>
    <property type="project" value="TreeGrafter"/>
</dbReference>
<dbReference type="Pfam" id="PF12341">
    <property type="entry name" value="Mcl1_mid"/>
    <property type="match status" value="1"/>
</dbReference>
<evidence type="ECO:0000259" key="1">
    <source>
        <dbReference type="Pfam" id="PF12341"/>
    </source>
</evidence>
<dbReference type="Gene3D" id="2.130.10.10">
    <property type="entry name" value="YVTN repeat-like/Quinoprotein amine dehydrogenase"/>
    <property type="match status" value="2"/>
</dbReference>
<dbReference type="AlphaFoldDB" id="A0A914XF36"/>
<dbReference type="SMART" id="SM00320">
    <property type="entry name" value="WD40"/>
    <property type="match status" value="4"/>
</dbReference>
<dbReference type="Pfam" id="PF24817">
    <property type="entry name" value="WD40_WDHD1_1st"/>
    <property type="match status" value="1"/>
</dbReference>
<dbReference type="InterPro" id="IPR001680">
    <property type="entry name" value="WD40_rpt"/>
</dbReference>
<feature type="domain" description="WDHD1 first WD40" evidence="2">
    <location>
        <begin position="10"/>
        <end position="325"/>
    </location>
</feature>
<accession>A0A914XF36</accession>
<dbReference type="InterPro" id="IPR022100">
    <property type="entry name" value="WDHD1/CFT4_beta-prop_2nd"/>
</dbReference>
<dbReference type="InterPro" id="IPR011047">
    <property type="entry name" value="Quinoprotein_ADH-like_sf"/>
</dbReference>
<feature type="domain" description="WDHD1/CFT4 second beta-propeller" evidence="1">
    <location>
        <begin position="425"/>
        <end position="497"/>
    </location>
</feature>
<reference evidence="4" key="1">
    <citation type="submission" date="2022-11" db="UniProtKB">
        <authorList>
            <consortium name="WormBaseParasite"/>
        </authorList>
    </citation>
    <scope>IDENTIFICATION</scope>
</reference>
<dbReference type="GO" id="GO:0006281">
    <property type="term" value="P:DNA repair"/>
    <property type="evidence" value="ECO:0007669"/>
    <property type="project" value="TreeGrafter"/>
</dbReference>
<keyword evidence="3" id="KW-1185">Reference proteome</keyword>
<dbReference type="PANTHER" id="PTHR19932:SF10">
    <property type="entry name" value="WD REPEAT AND HMG-BOX DNA-BINDING PROTEIN 1"/>
    <property type="match status" value="1"/>
</dbReference>
<dbReference type="PANTHER" id="PTHR19932">
    <property type="entry name" value="WD REPEAT AND HMG-BOX DNA BINDING PROTEIN"/>
    <property type="match status" value="1"/>
</dbReference>
<dbReference type="GO" id="GO:0043596">
    <property type="term" value="C:nuclear replication fork"/>
    <property type="evidence" value="ECO:0007669"/>
    <property type="project" value="TreeGrafter"/>
</dbReference>